<feature type="domain" description="Response regulatory" evidence="8">
    <location>
        <begin position="5"/>
        <end position="119"/>
    </location>
</feature>
<feature type="domain" description="OmpR/PhoB-type" evidence="9">
    <location>
        <begin position="126"/>
        <end position="226"/>
    </location>
</feature>
<dbReference type="InterPro" id="IPR016032">
    <property type="entry name" value="Sig_transdc_resp-reg_C-effctor"/>
</dbReference>
<reference evidence="10" key="2">
    <citation type="journal article" date="2023" name="PLoS ONE">
        <title>Philodulcilactobacillus myokoensis gen. nov., sp. nov., a fructophilic, acidophilic, and agar-phobic lactic acid bacterium isolated from fermented vegetable extracts.</title>
        <authorList>
            <person name="Kouya T."/>
            <person name="Ishiyama Y."/>
            <person name="Ohashi S."/>
            <person name="Kumakubo R."/>
            <person name="Yamazaki T."/>
            <person name="Otaki T."/>
        </authorList>
    </citation>
    <scope>NUCLEOTIDE SEQUENCE</scope>
    <source>
        <strain evidence="10">WR16-4</strain>
    </source>
</reference>
<dbReference type="GO" id="GO:0000976">
    <property type="term" value="F:transcription cis-regulatory region binding"/>
    <property type="evidence" value="ECO:0007669"/>
    <property type="project" value="TreeGrafter"/>
</dbReference>
<proteinExistence type="predicted"/>
<dbReference type="InterPro" id="IPR036388">
    <property type="entry name" value="WH-like_DNA-bd_sf"/>
</dbReference>
<evidence type="ECO:0000256" key="2">
    <source>
        <dbReference type="ARBA" id="ARBA00023012"/>
    </source>
</evidence>
<sequence>MKNLDILLIEDDATLANSVATFLKPFANVKISHDGYEGQALGEENIYDLAVLDLMLPGISGYDILKHWREKDQLDLPVLILTAKDTLNDKIKGFSDGADDYLTKPFHREELILRIKALLRRSGVISDTRTLNKNHFAVDLDNRSTTYFNQPLKLNGKEYDLLVYFLQNPNIIITKEQIFNRLWGFESDTSITVVEVYMSNLRRKIKAIHNQQPIKTVRGVGYMMEDDVQK</sequence>
<evidence type="ECO:0000256" key="1">
    <source>
        <dbReference type="ARBA" id="ARBA00022553"/>
    </source>
</evidence>
<evidence type="ECO:0000313" key="11">
    <source>
        <dbReference type="Proteomes" id="UP001144204"/>
    </source>
</evidence>
<feature type="modified residue" description="4-aspartylphosphate" evidence="6">
    <location>
        <position position="53"/>
    </location>
</feature>
<dbReference type="InterPro" id="IPR011006">
    <property type="entry name" value="CheY-like_superfamily"/>
</dbReference>
<dbReference type="Gene3D" id="3.40.50.2300">
    <property type="match status" value="1"/>
</dbReference>
<dbReference type="GO" id="GO:0000156">
    <property type="term" value="F:phosphorelay response regulator activity"/>
    <property type="evidence" value="ECO:0007669"/>
    <property type="project" value="TreeGrafter"/>
</dbReference>
<dbReference type="GO" id="GO:0032993">
    <property type="term" value="C:protein-DNA complex"/>
    <property type="evidence" value="ECO:0007669"/>
    <property type="project" value="TreeGrafter"/>
</dbReference>
<keyword evidence="5" id="KW-0804">Transcription</keyword>
<keyword evidence="3" id="KW-0805">Transcription regulation</keyword>
<evidence type="ECO:0000256" key="7">
    <source>
        <dbReference type="PROSITE-ProRule" id="PRU01091"/>
    </source>
</evidence>
<dbReference type="CDD" id="cd00383">
    <property type="entry name" value="trans_reg_C"/>
    <property type="match status" value="1"/>
</dbReference>
<dbReference type="PANTHER" id="PTHR48111:SF22">
    <property type="entry name" value="REGULATOR OF RPOS"/>
    <property type="match status" value="1"/>
</dbReference>
<accession>A0A9W6EQP9</accession>
<dbReference type="InterPro" id="IPR001867">
    <property type="entry name" value="OmpR/PhoB-type_DNA-bd"/>
</dbReference>
<dbReference type="RefSeq" id="WP_286135617.1">
    <property type="nucleotide sequence ID" value="NZ_BRPL01000002.1"/>
</dbReference>
<dbReference type="GO" id="GO:0005829">
    <property type="term" value="C:cytosol"/>
    <property type="evidence" value="ECO:0007669"/>
    <property type="project" value="TreeGrafter"/>
</dbReference>
<dbReference type="GO" id="GO:0006355">
    <property type="term" value="P:regulation of DNA-templated transcription"/>
    <property type="evidence" value="ECO:0007669"/>
    <property type="project" value="InterPro"/>
</dbReference>
<dbReference type="Gene3D" id="6.10.250.690">
    <property type="match status" value="1"/>
</dbReference>
<keyword evidence="4 7" id="KW-0238">DNA-binding</keyword>
<gene>
    <name evidence="10" type="ORF">WR164_01400</name>
</gene>
<dbReference type="InterPro" id="IPR001789">
    <property type="entry name" value="Sig_transdc_resp-reg_receiver"/>
</dbReference>
<dbReference type="PANTHER" id="PTHR48111">
    <property type="entry name" value="REGULATOR OF RPOS"/>
    <property type="match status" value="1"/>
</dbReference>
<dbReference type="SMART" id="SM00448">
    <property type="entry name" value="REC"/>
    <property type="match status" value="1"/>
</dbReference>
<organism evidence="10 11">
    <name type="scientific">Philodulcilactobacillus myokoensis</name>
    <dbReference type="NCBI Taxonomy" id="2929573"/>
    <lineage>
        <taxon>Bacteria</taxon>
        <taxon>Bacillati</taxon>
        <taxon>Bacillota</taxon>
        <taxon>Bacilli</taxon>
        <taxon>Lactobacillales</taxon>
        <taxon>Lactobacillaceae</taxon>
        <taxon>Philodulcilactobacillus</taxon>
    </lineage>
</organism>
<feature type="DNA-binding region" description="OmpR/PhoB-type" evidence="7">
    <location>
        <begin position="126"/>
        <end position="226"/>
    </location>
</feature>
<dbReference type="PROSITE" id="PS51755">
    <property type="entry name" value="OMPR_PHOB"/>
    <property type="match status" value="1"/>
</dbReference>
<dbReference type="Pfam" id="PF00486">
    <property type="entry name" value="Trans_reg_C"/>
    <property type="match status" value="1"/>
</dbReference>
<evidence type="ECO:0000259" key="9">
    <source>
        <dbReference type="PROSITE" id="PS51755"/>
    </source>
</evidence>
<keyword evidence="2" id="KW-0902">Two-component regulatory system</keyword>
<evidence type="ECO:0000256" key="6">
    <source>
        <dbReference type="PROSITE-ProRule" id="PRU00169"/>
    </source>
</evidence>
<name>A0A9W6EQP9_9LACO</name>
<evidence type="ECO:0000256" key="3">
    <source>
        <dbReference type="ARBA" id="ARBA00023015"/>
    </source>
</evidence>
<dbReference type="Proteomes" id="UP001144204">
    <property type="component" value="Unassembled WGS sequence"/>
</dbReference>
<dbReference type="AlphaFoldDB" id="A0A9W6EQP9"/>
<keyword evidence="11" id="KW-1185">Reference proteome</keyword>
<dbReference type="SMART" id="SM00862">
    <property type="entry name" value="Trans_reg_C"/>
    <property type="match status" value="1"/>
</dbReference>
<dbReference type="Gene3D" id="1.10.10.10">
    <property type="entry name" value="Winged helix-like DNA-binding domain superfamily/Winged helix DNA-binding domain"/>
    <property type="match status" value="1"/>
</dbReference>
<keyword evidence="1 6" id="KW-0597">Phosphoprotein</keyword>
<evidence type="ECO:0000256" key="4">
    <source>
        <dbReference type="ARBA" id="ARBA00023125"/>
    </source>
</evidence>
<comment type="caution">
    <text evidence="10">The sequence shown here is derived from an EMBL/GenBank/DDBJ whole genome shotgun (WGS) entry which is preliminary data.</text>
</comment>
<dbReference type="EMBL" id="BRPL01000002">
    <property type="protein sequence ID" value="GLB46161.1"/>
    <property type="molecule type" value="Genomic_DNA"/>
</dbReference>
<dbReference type="SUPFAM" id="SSF46894">
    <property type="entry name" value="C-terminal effector domain of the bipartite response regulators"/>
    <property type="match status" value="1"/>
</dbReference>
<dbReference type="PROSITE" id="PS50110">
    <property type="entry name" value="RESPONSE_REGULATORY"/>
    <property type="match status" value="1"/>
</dbReference>
<evidence type="ECO:0000256" key="5">
    <source>
        <dbReference type="ARBA" id="ARBA00023163"/>
    </source>
</evidence>
<evidence type="ECO:0000259" key="8">
    <source>
        <dbReference type="PROSITE" id="PS50110"/>
    </source>
</evidence>
<dbReference type="InterPro" id="IPR039420">
    <property type="entry name" value="WalR-like"/>
</dbReference>
<dbReference type="SUPFAM" id="SSF52172">
    <property type="entry name" value="CheY-like"/>
    <property type="match status" value="1"/>
</dbReference>
<dbReference type="Pfam" id="PF00072">
    <property type="entry name" value="Response_reg"/>
    <property type="match status" value="1"/>
</dbReference>
<evidence type="ECO:0000313" key="10">
    <source>
        <dbReference type="EMBL" id="GLB46161.1"/>
    </source>
</evidence>
<protein>
    <submittedName>
        <fullName evidence="10">DNA-binding response regulator</fullName>
    </submittedName>
</protein>
<reference evidence="10" key="1">
    <citation type="submission" date="2022-07" db="EMBL/GenBank/DDBJ databases">
        <authorList>
            <person name="Kouya T."/>
            <person name="Ishiyama Y."/>
        </authorList>
    </citation>
    <scope>NUCLEOTIDE SEQUENCE</scope>
    <source>
        <strain evidence="10">WR16-4</strain>
    </source>
</reference>